<accession>A0A9P1ID42</accession>
<comment type="subcellular location">
    <subcellularLocation>
        <location evidence="1">Membrane</location>
        <topology evidence="1">Single-pass type II membrane protein</topology>
    </subcellularLocation>
</comment>
<comment type="similarity">
    <text evidence="10">Belongs to the glycosyltransferase 14 family.</text>
</comment>
<dbReference type="Proteomes" id="UP001152747">
    <property type="component" value="Unassembled WGS sequence"/>
</dbReference>
<keyword evidence="12" id="KW-1185">Reference proteome</keyword>
<keyword evidence="8" id="KW-0472">Membrane</keyword>
<evidence type="ECO:0000256" key="10">
    <source>
        <dbReference type="ARBA" id="ARBA00038150"/>
    </source>
</evidence>
<keyword evidence="3" id="KW-0328">Glycosyltransferase</keyword>
<gene>
    <name evidence="11" type="ORF">CAMP_LOCUS5045</name>
</gene>
<comment type="pathway">
    <text evidence="2">Protein modification; protein glycosylation.</text>
</comment>
<dbReference type="GO" id="GO:0016020">
    <property type="term" value="C:membrane"/>
    <property type="evidence" value="ECO:0007669"/>
    <property type="project" value="UniProtKB-SubCell"/>
</dbReference>
<dbReference type="Pfam" id="PF02485">
    <property type="entry name" value="Branch"/>
    <property type="match status" value="1"/>
</dbReference>
<dbReference type="PANTHER" id="PTHR19297:SF124">
    <property type="entry name" value="C-TYPE LECTIN DOMAIN-CONTAINING PROTEIN-RELATED"/>
    <property type="match status" value="1"/>
</dbReference>
<dbReference type="PANTHER" id="PTHR19297">
    <property type="entry name" value="GLYCOSYLTRANSFERASE 14 FAMILY MEMBER"/>
    <property type="match status" value="1"/>
</dbReference>
<protein>
    <submittedName>
        <fullName evidence="11">Uncharacterized protein</fullName>
    </submittedName>
</protein>
<evidence type="ECO:0000256" key="3">
    <source>
        <dbReference type="ARBA" id="ARBA00022676"/>
    </source>
</evidence>
<name>A0A9P1ID42_9PELO</name>
<evidence type="ECO:0000313" key="12">
    <source>
        <dbReference type="Proteomes" id="UP001152747"/>
    </source>
</evidence>
<evidence type="ECO:0000256" key="4">
    <source>
        <dbReference type="ARBA" id="ARBA00022679"/>
    </source>
</evidence>
<keyword evidence="9" id="KW-0325">Glycoprotein</keyword>
<comment type="caution">
    <text evidence="11">The sequence shown here is derived from an EMBL/GenBank/DDBJ whole genome shotgun (WGS) entry which is preliminary data.</text>
</comment>
<dbReference type="OrthoDB" id="2019572at2759"/>
<evidence type="ECO:0000256" key="6">
    <source>
        <dbReference type="ARBA" id="ARBA00022968"/>
    </source>
</evidence>
<evidence type="ECO:0000256" key="8">
    <source>
        <dbReference type="ARBA" id="ARBA00023136"/>
    </source>
</evidence>
<evidence type="ECO:0000256" key="9">
    <source>
        <dbReference type="ARBA" id="ARBA00023180"/>
    </source>
</evidence>
<evidence type="ECO:0000256" key="7">
    <source>
        <dbReference type="ARBA" id="ARBA00022989"/>
    </source>
</evidence>
<keyword evidence="5" id="KW-0812">Transmembrane</keyword>
<keyword evidence="7" id="KW-1133">Transmembrane helix</keyword>
<keyword evidence="4" id="KW-0808">Transferase</keyword>
<dbReference type="EMBL" id="CANHGI010000002">
    <property type="protein sequence ID" value="CAI5442408.1"/>
    <property type="molecule type" value="Genomic_DNA"/>
</dbReference>
<evidence type="ECO:0000256" key="1">
    <source>
        <dbReference type="ARBA" id="ARBA00004606"/>
    </source>
</evidence>
<evidence type="ECO:0000313" key="11">
    <source>
        <dbReference type="EMBL" id="CAI5442408.1"/>
    </source>
</evidence>
<proteinExistence type="inferred from homology"/>
<evidence type="ECO:0000256" key="5">
    <source>
        <dbReference type="ARBA" id="ARBA00022692"/>
    </source>
</evidence>
<organism evidence="11 12">
    <name type="scientific">Caenorhabditis angaria</name>
    <dbReference type="NCBI Taxonomy" id="860376"/>
    <lineage>
        <taxon>Eukaryota</taxon>
        <taxon>Metazoa</taxon>
        <taxon>Ecdysozoa</taxon>
        <taxon>Nematoda</taxon>
        <taxon>Chromadorea</taxon>
        <taxon>Rhabditida</taxon>
        <taxon>Rhabditina</taxon>
        <taxon>Rhabditomorpha</taxon>
        <taxon>Rhabditoidea</taxon>
        <taxon>Rhabditidae</taxon>
        <taxon>Peloderinae</taxon>
        <taxon>Caenorhabditis</taxon>
    </lineage>
</organism>
<dbReference type="AlphaFoldDB" id="A0A9P1ID42"/>
<reference evidence="11" key="1">
    <citation type="submission" date="2022-11" db="EMBL/GenBank/DDBJ databases">
        <authorList>
            <person name="Kikuchi T."/>
        </authorList>
    </citation>
    <scope>NUCLEOTIDE SEQUENCE</scope>
    <source>
        <strain evidence="11">PS1010</strain>
    </source>
</reference>
<evidence type="ECO:0000256" key="2">
    <source>
        <dbReference type="ARBA" id="ARBA00004922"/>
    </source>
</evidence>
<dbReference type="InterPro" id="IPR003406">
    <property type="entry name" value="Glyco_trans_14"/>
</dbReference>
<keyword evidence="6" id="KW-0735">Signal-anchor</keyword>
<dbReference type="GO" id="GO:0008375">
    <property type="term" value="F:acetylglucosaminyltransferase activity"/>
    <property type="evidence" value="ECO:0007669"/>
    <property type="project" value="TreeGrafter"/>
</dbReference>
<sequence length="368" mass="43562">MESFQINCEEPDENFDFFENPIEKIILKSKNKCEKIQKLFDFNKIPLSKEENDYPLAYGILAYKNVAQFLFMLSSFYQPQNVYCVAYPQNSDEQFKKIIKELKKCWNNVYFFERPKVEWGSTEVINSVVFCLEFLTELSNEWKYFQYLSGVDIPIRTNLEMVKIFKAMKEAPNFEITHYQKERIMEKSFDDSPLPLWKSSLSSLIPRKTAKAIISSDISRNLLHFLDGTWIPDESFWATILGNKKLFNISGSLEANEFLSHQRSDTKVGYYISRYQSWDYSNCYGYFTQGSCVFGIHDLWHIRLSKHLVAHKFYLDYQPAAYFCLLKEHRHRSLNPLENFPIDFYSKLPQVELINGITYDKLTHKDLI</sequence>